<dbReference type="InterPro" id="IPR029039">
    <property type="entry name" value="Flavoprotein-like_sf"/>
</dbReference>
<dbReference type="SUPFAM" id="SSF52218">
    <property type="entry name" value="Flavoproteins"/>
    <property type="match status" value="1"/>
</dbReference>
<dbReference type="EC" id="1.6.99.-" evidence="4"/>
<evidence type="ECO:0000313" key="4">
    <source>
        <dbReference type="EMBL" id="MDT0611056.1"/>
    </source>
</evidence>
<dbReference type="InterPro" id="IPR003680">
    <property type="entry name" value="Flavodoxin_fold"/>
</dbReference>
<reference evidence="4" key="1">
    <citation type="submission" date="2024-05" db="EMBL/GenBank/DDBJ databases">
        <title>30 novel species of actinomycetes from the DSMZ collection.</title>
        <authorList>
            <person name="Nouioui I."/>
        </authorList>
    </citation>
    <scope>NUCLEOTIDE SEQUENCE</scope>
    <source>
        <strain evidence="4">DSM 40712</strain>
    </source>
</reference>
<comment type="similarity">
    <text evidence="1">Belongs to the NAD(P)H dehydrogenase (quinone) family.</text>
</comment>
<dbReference type="PANTHER" id="PTHR10204">
    <property type="entry name" value="NAD P H OXIDOREDUCTASE-RELATED"/>
    <property type="match status" value="1"/>
</dbReference>
<protein>
    <submittedName>
        <fullName evidence="4">NAD(P)H oxidoreductase</fullName>
        <ecNumber evidence="4">1.6.99.-</ecNumber>
    </submittedName>
</protein>
<organism evidence="4 5">
    <name type="scientific">Streptomyces lancefieldiae</name>
    <dbReference type="NCBI Taxonomy" id="3075520"/>
    <lineage>
        <taxon>Bacteria</taxon>
        <taxon>Bacillati</taxon>
        <taxon>Actinomycetota</taxon>
        <taxon>Actinomycetes</taxon>
        <taxon>Kitasatosporales</taxon>
        <taxon>Streptomycetaceae</taxon>
        <taxon>Streptomyces</taxon>
    </lineage>
</organism>
<keyword evidence="2 4" id="KW-0560">Oxidoreductase</keyword>
<dbReference type="Gene3D" id="3.40.50.360">
    <property type="match status" value="1"/>
</dbReference>
<dbReference type="EMBL" id="JAVRFH010000010">
    <property type="protein sequence ID" value="MDT0611056.1"/>
    <property type="molecule type" value="Genomic_DNA"/>
</dbReference>
<keyword evidence="5" id="KW-1185">Reference proteome</keyword>
<sequence>MRRPTLLILAHPRSDSLTAQVADRLRLRIEEEGGTVDLLDLYAEDFDPRLTPVDEPDWEDREKSYSPEVHAHMDRITAADDILVVFPVWWFAPPAVIKGWIDRVWNYGFAYGRSKPRLAGKRMLWLGLAGGTDADYEKTGLATAMDVQLRVGVSEFCGITESSVRLLHDTELSGVPRALRSARVGDVLKAADAALDEHLPH</sequence>
<evidence type="ECO:0000259" key="3">
    <source>
        <dbReference type="Pfam" id="PF02525"/>
    </source>
</evidence>
<feature type="domain" description="Flavodoxin-like fold" evidence="3">
    <location>
        <begin position="5"/>
        <end position="175"/>
    </location>
</feature>
<dbReference type="NCBIfam" id="NF007280">
    <property type="entry name" value="PRK09739.1"/>
    <property type="match status" value="1"/>
</dbReference>
<accession>A0ABU3AQB5</accession>
<evidence type="ECO:0000313" key="5">
    <source>
        <dbReference type="Proteomes" id="UP001180724"/>
    </source>
</evidence>
<evidence type="ECO:0000256" key="2">
    <source>
        <dbReference type="ARBA" id="ARBA00023002"/>
    </source>
</evidence>
<dbReference type="RefSeq" id="WP_311572568.1">
    <property type="nucleotide sequence ID" value="NZ_JAVRFH010000010.1"/>
</dbReference>
<dbReference type="Proteomes" id="UP001180724">
    <property type="component" value="Unassembled WGS sequence"/>
</dbReference>
<dbReference type="InterPro" id="IPR051545">
    <property type="entry name" value="NAD(P)H_dehydrogenase_qn"/>
</dbReference>
<dbReference type="GO" id="GO:0016491">
    <property type="term" value="F:oxidoreductase activity"/>
    <property type="evidence" value="ECO:0007669"/>
    <property type="project" value="UniProtKB-KW"/>
</dbReference>
<dbReference type="PANTHER" id="PTHR10204:SF34">
    <property type="entry name" value="NAD(P)H DEHYDROGENASE [QUINONE] 1 ISOFORM 1"/>
    <property type="match status" value="1"/>
</dbReference>
<gene>
    <name evidence="4" type="ORF">RM812_12570</name>
</gene>
<dbReference type="Pfam" id="PF02525">
    <property type="entry name" value="Flavodoxin_2"/>
    <property type="match status" value="1"/>
</dbReference>
<name>A0ABU3AQB5_9ACTN</name>
<evidence type="ECO:0000256" key="1">
    <source>
        <dbReference type="ARBA" id="ARBA00006252"/>
    </source>
</evidence>
<comment type="caution">
    <text evidence="4">The sequence shown here is derived from an EMBL/GenBank/DDBJ whole genome shotgun (WGS) entry which is preliminary data.</text>
</comment>
<proteinExistence type="inferred from homology"/>